<evidence type="ECO:0000256" key="6">
    <source>
        <dbReference type="ARBA" id="ARBA00022840"/>
    </source>
</evidence>
<dbReference type="InterPro" id="IPR011527">
    <property type="entry name" value="ABC1_TM_dom"/>
</dbReference>
<evidence type="ECO:0000256" key="1">
    <source>
        <dbReference type="ARBA" id="ARBA00004141"/>
    </source>
</evidence>
<dbReference type="InterPro" id="IPR017871">
    <property type="entry name" value="ABC_transporter-like_CS"/>
</dbReference>
<dbReference type="SMART" id="SM00382">
    <property type="entry name" value="AAA"/>
    <property type="match status" value="2"/>
</dbReference>
<keyword evidence="14" id="KW-1185">Reference proteome</keyword>
<sequence length="1373" mass="149561">MTQDTGVVEIYKEEAQEISSALPNQSAPQQIDSNPSVSAVVEEKIALADDKKFIDPQDPNIKTPFRMLLLIGWDWILLILGVLSFVGLGILPIVFFFVLGDLIGALSDTSDVEATRAVVNSTALKMTYMAIGAFFAALFGKALLGTAAQRISIRTKKYYFHSIVKQEIGFFDMKSTGNMIKTLSEDIAKLTTVIDVDLMNISQSAGQSIFGFIMALITAYDVGLLGFTSLPLMFILIVFSSIMMDLLSKRSSQQLSKSVSTVNEVMSSMRTVRSMAGEEKELKRYTREIGAAGITGTISAFINAISSSLITFFIWGAVALAFWWAGKKLEAGTLEVSSLIKIWGFVIITVTGAQALLNNIPSIVKSSSSTVSLLNVIYRKPAIPYSGGEKIDTIRGHIVFENVTFRYPSRPKVAVLKNFTLDMQPGKSVALVGQSGSGKSTIVGLVEKWYEPEEGTITVDGVDLKTIDPMWLHRHVGIVSQEPTLFATTIYKNITYAIDTLNFNTRNELKKQNPNISEEEIEAKLIPSSQEIVEQAAKSANAHDFIIKLPEGYNTVLGERGVSLSGGQKQRIAIARSVLQNPSILLLDEATSALDTKSESLVQDALEKLMVNRTTIVVAHRLTTVQNCDMIVVMKQGVVVEKGTHNELINKTNGYYNALATKQKNFGKKSTLTPSQSSDSLSNNSSDEASSSESDVNSDNSATSATQKPLLSDQTVTTIDASVQPNVVIEPQLTKTKKISKRRAKKNAKNKQEFAEAEDIKDVHAPNIRSFLPIFTLFGADILSMPLFMFGAAGVGAAPLVTMLIFGRITNKVVPARNADGVLIPFPPGYSLSAAISEEASYVAIIAAAACVCQFLNNFFSNFASERFATRIKRHMFKNAVQQEMGYFDITKGGKILSIFSEDVYNIKDGFTIRLATVAQNLSQFIVGVILAFITSWQMSIIMFFVSLATSFLTICIVHAFVLHYQKKFIKYSSNSMVTASEVMGAIRTVRSMAGENREMKRFDQDADRAMIAASMGNGFMSASFGIVLFCIWAVTALAQWYGGNLLADGVLPAAALTQVTGNMTFAIMGLSLAMIEFSNVSKGFQSSISVLKIAKRKAQIPLRGGKTLPSIQGNVELENVDFAYPSRPNVIVMKNFSLKITKGQHVALVGESGSGKSTITGLIERFYDPLQGVVKIDGLDLKEADPEWLHRNVAIVTQEPVLFATTIRKNITYAVGDENVTFEQVTDAAKAANAHDFIMSLPDNYDTMIGERGVSMSGGQKQRVAIARAMLQNASLLLLDEATSALDTEAESLVQAALDKLMVGRTTIVIAHRLTTIQDCDVIVVMRAGEIVEIGNHKELIAKGGAYFKLAQKQMSFGSDDPSSKVTMSESD</sequence>
<feature type="transmembrane region" description="Helical" evidence="10">
    <location>
        <begin position="941"/>
        <end position="963"/>
    </location>
</feature>
<gene>
    <name evidence="13" type="ORF">AKO1_014805</name>
</gene>
<dbReference type="FunFam" id="3.40.50.300:FF:000251">
    <property type="entry name" value="ABC transporter B family member 19"/>
    <property type="match status" value="1"/>
</dbReference>
<keyword evidence="8 10" id="KW-0472">Membrane</keyword>
<evidence type="ECO:0000259" key="12">
    <source>
        <dbReference type="PROSITE" id="PS50929"/>
    </source>
</evidence>
<feature type="transmembrane region" description="Helical" evidence="10">
    <location>
        <begin position="1019"/>
        <end position="1042"/>
    </location>
</feature>
<dbReference type="InterPro" id="IPR027417">
    <property type="entry name" value="P-loop_NTPase"/>
</dbReference>
<comment type="subcellular location">
    <subcellularLocation>
        <location evidence="1">Membrane</location>
        <topology evidence="1">Multi-pass membrane protein</topology>
    </subcellularLocation>
</comment>
<feature type="domain" description="ABC transporter" evidence="11">
    <location>
        <begin position="1116"/>
        <end position="1354"/>
    </location>
</feature>
<feature type="transmembrane region" description="Helical" evidence="10">
    <location>
        <begin position="1054"/>
        <end position="1076"/>
    </location>
</feature>
<keyword evidence="6 13" id="KW-0067">ATP-binding</keyword>
<dbReference type="PROSITE" id="PS50893">
    <property type="entry name" value="ABC_TRANSPORTER_2"/>
    <property type="match status" value="2"/>
</dbReference>
<keyword evidence="3" id="KW-0813">Transport</keyword>
<feature type="domain" description="ABC transmembrane type-1" evidence="12">
    <location>
        <begin position="79"/>
        <end position="365"/>
    </location>
</feature>
<dbReference type="InterPro" id="IPR003439">
    <property type="entry name" value="ABC_transporter-like_ATP-bd"/>
</dbReference>
<dbReference type="PROSITE" id="PS00211">
    <property type="entry name" value="ABC_TRANSPORTER_1"/>
    <property type="match status" value="2"/>
</dbReference>
<dbReference type="GO" id="GO:0015421">
    <property type="term" value="F:ABC-type oligopeptide transporter activity"/>
    <property type="evidence" value="ECO:0007669"/>
    <property type="project" value="TreeGrafter"/>
</dbReference>
<dbReference type="Pfam" id="PF00664">
    <property type="entry name" value="ABC_membrane"/>
    <property type="match status" value="2"/>
</dbReference>
<evidence type="ECO:0000256" key="5">
    <source>
        <dbReference type="ARBA" id="ARBA00022741"/>
    </source>
</evidence>
<dbReference type="CDD" id="cd18577">
    <property type="entry name" value="ABC_6TM_Pgp_ABCB1_D1_like"/>
    <property type="match status" value="2"/>
</dbReference>
<evidence type="ECO:0000256" key="9">
    <source>
        <dbReference type="SAM" id="MobiDB-lite"/>
    </source>
</evidence>
<keyword evidence="4 10" id="KW-0812">Transmembrane</keyword>
<feature type="region of interest" description="Disordered" evidence="9">
    <location>
        <begin position="667"/>
        <end position="709"/>
    </location>
</feature>
<evidence type="ECO:0000256" key="10">
    <source>
        <dbReference type="SAM" id="Phobius"/>
    </source>
</evidence>
<dbReference type="InterPro" id="IPR039421">
    <property type="entry name" value="Type_1_exporter"/>
</dbReference>
<dbReference type="Proteomes" id="UP001431209">
    <property type="component" value="Unassembled WGS sequence"/>
</dbReference>
<evidence type="ECO:0000256" key="3">
    <source>
        <dbReference type="ARBA" id="ARBA00022448"/>
    </source>
</evidence>
<dbReference type="SUPFAM" id="SSF90123">
    <property type="entry name" value="ABC transporter transmembrane region"/>
    <property type="match status" value="2"/>
</dbReference>
<dbReference type="SUPFAM" id="SSF52540">
    <property type="entry name" value="P-loop containing nucleoside triphosphate hydrolases"/>
    <property type="match status" value="2"/>
</dbReference>
<dbReference type="GO" id="GO:0005743">
    <property type="term" value="C:mitochondrial inner membrane"/>
    <property type="evidence" value="ECO:0007669"/>
    <property type="project" value="TreeGrafter"/>
</dbReference>
<dbReference type="FunFam" id="3.40.50.300:FF:000205">
    <property type="entry name" value="ABC transporter B family member 4"/>
    <property type="match status" value="1"/>
</dbReference>
<feature type="transmembrane region" description="Helical" evidence="10">
    <location>
        <begin position="787"/>
        <end position="807"/>
    </location>
</feature>
<dbReference type="EMBL" id="JAOPGA020000939">
    <property type="protein sequence ID" value="KAL0483150.1"/>
    <property type="molecule type" value="Genomic_DNA"/>
</dbReference>
<proteinExistence type="inferred from homology"/>
<feature type="compositionally biased region" description="Low complexity" evidence="9">
    <location>
        <begin position="675"/>
        <end position="701"/>
    </location>
</feature>
<feature type="transmembrane region" description="Helical" evidence="10">
    <location>
        <begin position="232"/>
        <end position="248"/>
    </location>
</feature>
<evidence type="ECO:0000313" key="13">
    <source>
        <dbReference type="EMBL" id="KAL0483150.1"/>
    </source>
</evidence>
<feature type="domain" description="ABC transmembrane type-1" evidence="12">
    <location>
        <begin position="787"/>
        <end position="1083"/>
    </location>
</feature>
<evidence type="ECO:0000256" key="7">
    <source>
        <dbReference type="ARBA" id="ARBA00022989"/>
    </source>
</evidence>
<dbReference type="GO" id="GO:0005524">
    <property type="term" value="F:ATP binding"/>
    <property type="evidence" value="ECO:0007669"/>
    <property type="project" value="UniProtKB-KW"/>
</dbReference>
<dbReference type="GO" id="GO:0016887">
    <property type="term" value="F:ATP hydrolysis activity"/>
    <property type="evidence" value="ECO:0007669"/>
    <property type="project" value="InterPro"/>
</dbReference>
<dbReference type="GO" id="GO:0090374">
    <property type="term" value="P:oligopeptide export from mitochondrion"/>
    <property type="evidence" value="ECO:0007669"/>
    <property type="project" value="TreeGrafter"/>
</dbReference>
<dbReference type="CDD" id="cd03249">
    <property type="entry name" value="ABC_MTABC3_MDL1_MDL2"/>
    <property type="match status" value="2"/>
</dbReference>
<dbReference type="Gene3D" id="3.40.50.300">
    <property type="entry name" value="P-loop containing nucleotide triphosphate hydrolases"/>
    <property type="match status" value="2"/>
</dbReference>
<evidence type="ECO:0000259" key="11">
    <source>
        <dbReference type="PROSITE" id="PS50893"/>
    </source>
</evidence>
<evidence type="ECO:0000256" key="8">
    <source>
        <dbReference type="ARBA" id="ARBA00023136"/>
    </source>
</evidence>
<evidence type="ECO:0000256" key="2">
    <source>
        <dbReference type="ARBA" id="ARBA00007577"/>
    </source>
</evidence>
<feature type="transmembrane region" description="Helical" evidence="10">
    <location>
        <begin position="308"/>
        <end position="326"/>
    </location>
</feature>
<feature type="domain" description="ABC transporter" evidence="11">
    <location>
        <begin position="398"/>
        <end position="661"/>
    </location>
</feature>
<dbReference type="Gene3D" id="1.20.1560.10">
    <property type="entry name" value="ABC transporter type 1, transmembrane domain"/>
    <property type="match status" value="2"/>
</dbReference>
<dbReference type="PROSITE" id="PS50929">
    <property type="entry name" value="ABC_TM1F"/>
    <property type="match status" value="2"/>
</dbReference>
<feature type="transmembrane region" description="Helical" evidence="10">
    <location>
        <begin position="915"/>
        <end position="935"/>
    </location>
</feature>
<organism evidence="13 14">
    <name type="scientific">Acrasis kona</name>
    <dbReference type="NCBI Taxonomy" id="1008807"/>
    <lineage>
        <taxon>Eukaryota</taxon>
        <taxon>Discoba</taxon>
        <taxon>Heterolobosea</taxon>
        <taxon>Tetramitia</taxon>
        <taxon>Eutetramitia</taxon>
        <taxon>Acrasidae</taxon>
        <taxon>Acrasis</taxon>
    </lineage>
</organism>
<evidence type="ECO:0000256" key="4">
    <source>
        <dbReference type="ARBA" id="ARBA00022692"/>
    </source>
</evidence>
<evidence type="ECO:0000313" key="14">
    <source>
        <dbReference type="Proteomes" id="UP001431209"/>
    </source>
</evidence>
<name>A0AAW2Z2F0_9EUKA</name>
<reference evidence="13 14" key="1">
    <citation type="submission" date="2024-03" db="EMBL/GenBank/DDBJ databases">
        <title>The Acrasis kona genome and developmental transcriptomes reveal deep origins of eukaryotic multicellular pathways.</title>
        <authorList>
            <person name="Sheikh S."/>
            <person name="Fu C.-J."/>
            <person name="Brown M.W."/>
            <person name="Baldauf S.L."/>
        </authorList>
    </citation>
    <scope>NUCLEOTIDE SEQUENCE [LARGE SCALE GENOMIC DNA]</scope>
    <source>
        <strain evidence="13 14">ATCC MYA-3509</strain>
    </source>
</reference>
<dbReference type="InterPro" id="IPR003593">
    <property type="entry name" value="AAA+_ATPase"/>
</dbReference>
<dbReference type="InterPro" id="IPR036640">
    <property type="entry name" value="ABC1_TM_sf"/>
</dbReference>
<dbReference type="Pfam" id="PF00005">
    <property type="entry name" value="ABC_tran"/>
    <property type="match status" value="2"/>
</dbReference>
<accession>A0AAW2Z2F0</accession>
<feature type="transmembrane region" description="Helical" evidence="10">
    <location>
        <begin position="126"/>
        <end position="148"/>
    </location>
</feature>
<feature type="transmembrane region" description="Helical" evidence="10">
    <location>
        <begin position="75"/>
        <end position="106"/>
    </location>
</feature>
<keyword evidence="5" id="KW-0547">Nucleotide-binding</keyword>
<dbReference type="PANTHER" id="PTHR43394">
    <property type="entry name" value="ATP-DEPENDENT PERMEASE MDL1, MITOCHONDRIAL"/>
    <property type="match status" value="1"/>
</dbReference>
<comment type="caution">
    <text evidence="13">The sequence shown here is derived from an EMBL/GenBank/DDBJ whole genome shotgun (WGS) entry which is preliminary data.</text>
</comment>
<dbReference type="PANTHER" id="PTHR43394:SF1">
    <property type="entry name" value="ATP-BINDING CASSETTE SUB-FAMILY B MEMBER 10, MITOCHONDRIAL"/>
    <property type="match status" value="1"/>
</dbReference>
<feature type="transmembrane region" description="Helical" evidence="10">
    <location>
        <begin position="338"/>
        <end position="357"/>
    </location>
</feature>
<protein>
    <submittedName>
        <fullName evidence="13">ATP-binding cassette, subfamily B</fullName>
    </submittedName>
</protein>
<comment type="similarity">
    <text evidence="2">Belongs to the ABC transporter superfamily. ABCB family. Multidrug resistance exporter (TC 3.A.1.201) subfamily.</text>
</comment>
<keyword evidence="7 10" id="KW-1133">Transmembrane helix</keyword>